<sequence>MESKPKYLTDDEIAELAKTIRIADPTKDDGAFNSVSRMDALVWLRLMGVKGLNPRSPLSEAEVIERLRIALWDSQRLDYLFSGFTLSTSLKKLKISSFKSWDGWENAHPELRKYAIGLLKLDGYKDAKRLNS</sequence>
<gene>
    <name evidence="1" type="ORF">QCA50_019155</name>
</gene>
<organism evidence="1 2">
    <name type="scientific">Cerrena zonata</name>
    <dbReference type="NCBI Taxonomy" id="2478898"/>
    <lineage>
        <taxon>Eukaryota</taxon>
        <taxon>Fungi</taxon>
        <taxon>Dikarya</taxon>
        <taxon>Basidiomycota</taxon>
        <taxon>Agaricomycotina</taxon>
        <taxon>Agaricomycetes</taxon>
        <taxon>Polyporales</taxon>
        <taxon>Cerrenaceae</taxon>
        <taxon>Cerrena</taxon>
    </lineage>
</organism>
<comment type="caution">
    <text evidence="1">The sequence shown here is derived from an EMBL/GenBank/DDBJ whole genome shotgun (WGS) entry which is preliminary data.</text>
</comment>
<reference evidence="1 2" key="1">
    <citation type="submission" date="2022-09" db="EMBL/GenBank/DDBJ databases">
        <authorList>
            <person name="Palmer J.M."/>
        </authorList>
    </citation>
    <scope>NUCLEOTIDE SEQUENCE [LARGE SCALE GENOMIC DNA]</scope>
    <source>
        <strain evidence="1 2">DSM 7382</strain>
    </source>
</reference>
<evidence type="ECO:0000313" key="2">
    <source>
        <dbReference type="Proteomes" id="UP001385951"/>
    </source>
</evidence>
<keyword evidence="2" id="KW-1185">Reference proteome</keyword>
<dbReference type="EMBL" id="JASBNA010000081">
    <property type="protein sequence ID" value="KAK7677843.1"/>
    <property type="molecule type" value="Genomic_DNA"/>
</dbReference>
<proteinExistence type="predicted"/>
<evidence type="ECO:0000313" key="1">
    <source>
        <dbReference type="EMBL" id="KAK7677843.1"/>
    </source>
</evidence>
<dbReference type="Proteomes" id="UP001385951">
    <property type="component" value="Unassembled WGS sequence"/>
</dbReference>
<protein>
    <submittedName>
        <fullName evidence="1">Uncharacterized protein</fullName>
    </submittedName>
</protein>
<accession>A0AAW0F9V1</accession>
<dbReference type="AlphaFoldDB" id="A0AAW0F9V1"/>
<name>A0AAW0F9V1_9APHY</name>